<gene>
    <name evidence="1" type="ORF">EUA07_01500</name>
</gene>
<protein>
    <submittedName>
        <fullName evidence="1">Uncharacterized protein</fullName>
    </submittedName>
</protein>
<sequence>MEVTRGWAVVARFAGDYDFDAFSADYESFQSDPGGKGKEALERILDRTKFLGGVAQGNSGSIKLPRPGTYTVMALNTYTGIKSATFRAGRRLLATRDRPSTRGTIHALDGQEWGGPATLPHEGRLLLTNHGGEVPHNLILQRVKEGTTAADYQEWMYANDPGPHPNLNGSLETQMLSPGTRMTVDYRLPRGQYAVMCFETDPSSGMSHVFQGELRMIHLK</sequence>
<dbReference type="AlphaFoldDB" id="A0A4Q2SIJ0"/>
<evidence type="ECO:0000313" key="1">
    <source>
        <dbReference type="EMBL" id="RYC05192.1"/>
    </source>
</evidence>
<keyword evidence="2" id="KW-1185">Reference proteome</keyword>
<organism evidence="1 2">
    <name type="scientific">Nocardioides ganghwensis</name>
    <dbReference type="NCBI Taxonomy" id="252230"/>
    <lineage>
        <taxon>Bacteria</taxon>
        <taxon>Bacillati</taxon>
        <taxon>Actinomycetota</taxon>
        <taxon>Actinomycetes</taxon>
        <taxon>Propionibacteriales</taxon>
        <taxon>Nocardioidaceae</taxon>
        <taxon>Nocardioides</taxon>
    </lineage>
</organism>
<accession>A0A4Q2SIJ0</accession>
<dbReference type="EMBL" id="SDWU01000001">
    <property type="protein sequence ID" value="RYC05192.1"/>
    <property type="molecule type" value="Genomic_DNA"/>
</dbReference>
<dbReference type="RefSeq" id="WP_129453215.1">
    <property type="nucleotide sequence ID" value="NZ_JACXYX010000003.1"/>
</dbReference>
<dbReference type="OrthoDB" id="162678at2"/>
<reference evidence="1 2" key="1">
    <citation type="submission" date="2019-01" db="EMBL/GenBank/DDBJ databases">
        <title>Novel species of Nocardioides.</title>
        <authorList>
            <person name="Liu Q."/>
            <person name="Xin Y.-H."/>
        </authorList>
    </citation>
    <scope>NUCLEOTIDE SEQUENCE [LARGE SCALE GENOMIC DNA]</scope>
    <source>
        <strain evidence="1 2">CGMCC 4.6875</strain>
    </source>
</reference>
<evidence type="ECO:0000313" key="2">
    <source>
        <dbReference type="Proteomes" id="UP000293291"/>
    </source>
</evidence>
<proteinExistence type="predicted"/>
<comment type="caution">
    <text evidence="1">The sequence shown here is derived from an EMBL/GenBank/DDBJ whole genome shotgun (WGS) entry which is preliminary data.</text>
</comment>
<dbReference type="Proteomes" id="UP000293291">
    <property type="component" value="Unassembled WGS sequence"/>
</dbReference>
<name>A0A4Q2SIJ0_9ACTN</name>